<dbReference type="EMBL" id="FUKJ01000213">
    <property type="protein sequence ID" value="SJM92769.1"/>
    <property type="molecule type" value="Genomic_DNA"/>
</dbReference>
<dbReference type="RefSeq" id="WP_087147107.1">
    <property type="nucleotide sequence ID" value="NZ_FUKJ01000213.1"/>
</dbReference>
<gene>
    <name evidence="1" type="ORF">CRENPOLYSF2_2900012</name>
</gene>
<protein>
    <submittedName>
        <fullName evidence="1">Uncharacterized protein</fullName>
    </submittedName>
</protein>
<dbReference type="Proteomes" id="UP000195442">
    <property type="component" value="Unassembled WGS sequence"/>
</dbReference>
<dbReference type="OrthoDB" id="9785445at2"/>
<reference evidence="2" key="1">
    <citation type="submission" date="2017-02" db="EMBL/GenBank/DDBJ databases">
        <authorList>
            <person name="Daims H."/>
        </authorList>
    </citation>
    <scope>NUCLEOTIDE SEQUENCE [LARGE SCALE GENOMIC DNA]</scope>
</reference>
<evidence type="ECO:0000313" key="1">
    <source>
        <dbReference type="EMBL" id="SJM92769.1"/>
    </source>
</evidence>
<name>A0A1R4H980_9GAMM</name>
<organism evidence="1 2">
    <name type="scientific">Crenothrix polyspora</name>
    <dbReference type="NCBI Taxonomy" id="360316"/>
    <lineage>
        <taxon>Bacteria</taxon>
        <taxon>Pseudomonadati</taxon>
        <taxon>Pseudomonadota</taxon>
        <taxon>Gammaproteobacteria</taxon>
        <taxon>Methylococcales</taxon>
        <taxon>Crenotrichaceae</taxon>
        <taxon>Crenothrix</taxon>
    </lineage>
</organism>
<accession>A0A1R4H980</accession>
<dbReference type="AlphaFoldDB" id="A0A1R4H980"/>
<proteinExistence type="predicted"/>
<sequence>MTKQQRKNRLLVIVIFAMSIIPFAVAWHLSKNVQLLSNEHTTNQGQLITPPVTTEHTDLVALDAVSAQKMNELPGRWLIVNVIGQKTCTAVCLKAILETRQLQLMMSKDMLRTRRVVVAFDALVPEAAEQLWLKEALLWRLLDKGVKNDADYKIDNTLYTSLLSPENTVDDVLITRLIGQENKAAALQSELIKVTPSNVLRQKMADIRKGVIPEGMLFLMDPLGNLMMQYEPGFDPYKVKSDLMHLLRISQIG</sequence>
<keyword evidence="2" id="KW-1185">Reference proteome</keyword>
<evidence type="ECO:0000313" key="2">
    <source>
        <dbReference type="Proteomes" id="UP000195442"/>
    </source>
</evidence>